<reference evidence="2 3" key="1">
    <citation type="journal article" date="2009" name="PLoS Genet.">
        <title>The genome of Nectria haematococca: contribution of supernumerary chromosomes to gene expansion.</title>
        <authorList>
            <person name="Coleman J.J."/>
            <person name="Rounsley S.D."/>
            <person name="Rodriguez-Carres M."/>
            <person name="Kuo A."/>
            <person name="Wasmann C.C."/>
            <person name="Grimwood J."/>
            <person name="Schmutz J."/>
            <person name="Taga M."/>
            <person name="White G.J."/>
            <person name="Zhou S."/>
            <person name="Schwartz D.C."/>
            <person name="Freitag M."/>
            <person name="Ma L.J."/>
            <person name="Danchin E.G."/>
            <person name="Henrissat B."/>
            <person name="Coutinho P.M."/>
            <person name="Nelson D.R."/>
            <person name="Straney D."/>
            <person name="Napoli C.A."/>
            <person name="Barker B.M."/>
            <person name="Gribskov M."/>
            <person name="Rep M."/>
            <person name="Kroken S."/>
            <person name="Molnar I."/>
            <person name="Rensing C."/>
            <person name="Kennell J.C."/>
            <person name="Zamora J."/>
            <person name="Farman M.L."/>
            <person name="Selker E.U."/>
            <person name="Salamov A."/>
            <person name="Shapiro H."/>
            <person name="Pangilinan J."/>
            <person name="Lindquist E."/>
            <person name="Lamers C."/>
            <person name="Grigoriev I.V."/>
            <person name="Geiser D.M."/>
            <person name="Covert S.F."/>
            <person name="Temporini E."/>
            <person name="Vanetten H.D."/>
        </authorList>
    </citation>
    <scope>NUCLEOTIDE SEQUENCE [LARGE SCALE GENOMIC DNA]</scope>
    <source>
        <strain evidence="3">ATCC MYA-4622 / CBS 123669 / FGSC 9596 / NRRL 45880 / 77-13-4</strain>
    </source>
</reference>
<gene>
    <name evidence="2" type="ORF">NECHADRAFT_82965</name>
</gene>
<dbReference type="InParanoid" id="C7ZAS6"/>
<keyword evidence="3" id="KW-1185">Reference proteome</keyword>
<dbReference type="VEuPathDB" id="FungiDB:NECHADRAFT_82965"/>
<dbReference type="EMBL" id="GG698914">
    <property type="protein sequence ID" value="EEU38758.1"/>
    <property type="molecule type" value="Genomic_DNA"/>
</dbReference>
<proteinExistence type="predicted"/>
<organism evidence="2 3">
    <name type="scientific">Fusarium vanettenii (strain ATCC MYA-4622 / CBS 123669 / FGSC 9596 / NRRL 45880 / 77-13-4)</name>
    <name type="common">Fusarium solani subsp. pisi</name>
    <dbReference type="NCBI Taxonomy" id="660122"/>
    <lineage>
        <taxon>Eukaryota</taxon>
        <taxon>Fungi</taxon>
        <taxon>Dikarya</taxon>
        <taxon>Ascomycota</taxon>
        <taxon>Pezizomycotina</taxon>
        <taxon>Sordariomycetes</taxon>
        <taxon>Hypocreomycetidae</taxon>
        <taxon>Hypocreales</taxon>
        <taxon>Nectriaceae</taxon>
        <taxon>Fusarium</taxon>
        <taxon>Fusarium solani species complex</taxon>
        <taxon>Fusarium vanettenii</taxon>
    </lineage>
</organism>
<dbReference type="Proteomes" id="UP000005206">
    <property type="component" value="Chromosome 7"/>
</dbReference>
<dbReference type="KEGG" id="nhe:NECHADRAFT_82965"/>
<dbReference type="GeneID" id="9672773"/>
<sequence>MPDTDDSPLCVESNTNDQTSKCPTVEELLTEKTQSTVQEEAKIPDAAKEKASDSPEDPTEEDEYIAFDKWVESFKADPDGAWEEMVAKFDAMLAAEAEAGMPGDREQDEEDAEVADKPPTTSRRTRSTRTTRTTRTTRATRATGTTGTTKFQPLDPIGEDLPKHEDDCDSCDCENPGLPPDYPKDLLELAKKICPDES</sequence>
<dbReference type="OrthoDB" id="5100900at2759"/>
<evidence type="ECO:0000313" key="3">
    <source>
        <dbReference type="Proteomes" id="UP000005206"/>
    </source>
</evidence>
<feature type="region of interest" description="Disordered" evidence="1">
    <location>
        <begin position="97"/>
        <end position="184"/>
    </location>
</feature>
<dbReference type="HOGENOM" id="CLU_1378471_0_0_1"/>
<feature type="compositionally biased region" description="Acidic residues" evidence="1">
    <location>
        <begin position="54"/>
        <end position="64"/>
    </location>
</feature>
<name>C7ZAS6_FUSV7</name>
<evidence type="ECO:0000256" key="1">
    <source>
        <dbReference type="SAM" id="MobiDB-lite"/>
    </source>
</evidence>
<feature type="compositionally biased region" description="Low complexity" evidence="1">
    <location>
        <begin position="130"/>
        <end position="149"/>
    </location>
</feature>
<feature type="compositionally biased region" description="Basic and acidic residues" evidence="1">
    <location>
        <begin position="39"/>
        <end position="53"/>
    </location>
</feature>
<protein>
    <submittedName>
        <fullName evidence="2">Uncharacterized protein</fullName>
    </submittedName>
</protein>
<evidence type="ECO:0000313" key="2">
    <source>
        <dbReference type="EMBL" id="EEU38758.1"/>
    </source>
</evidence>
<dbReference type="RefSeq" id="XP_003044471.1">
    <property type="nucleotide sequence ID" value="XM_003044425.1"/>
</dbReference>
<feature type="compositionally biased region" description="Polar residues" evidence="1">
    <location>
        <begin position="12"/>
        <end position="22"/>
    </location>
</feature>
<dbReference type="AlphaFoldDB" id="C7ZAS6"/>
<feature type="region of interest" description="Disordered" evidence="1">
    <location>
        <begin position="1"/>
        <end position="64"/>
    </location>
</feature>
<accession>C7ZAS6</accession>